<feature type="region of interest" description="Disordered" evidence="1">
    <location>
        <begin position="1133"/>
        <end position="1215"/>
    </location>
</feature>
<evidence type="ECO:0000313" key="3">
    <source>
        <dbReference type="Proteomes" id="UP000309340"/>
    </source>
</evidence>
<feature type="compositionally biased region" description="Basic and acidic residues" evidence="1">
    <location>
        <begin position="1836"/>
        <end position="1845"/>
    </location>
</feature>
<dbReference type="InterPro" id="IPR014710">
    <property type="entry name" value="RmlC-like_jellyroll"/>
</dbReference>
<name>A0A4U0XT66_9PEZI</name>
<evidence type="ECO:0000256" key="1">
    <source>
        <dbReference type="SAM" id="MobiDB-lite"/>
    </source>
</evidence>
<keyword evidence="3" id="KW-1185">Reference proteome</keyword>
<protein>
    <submittedName>
        <fullName evidence="2">Uncharacterized protein</fullName>
    </submittedName>
</protein>
<feature type="region of interest" description="Disordered" evidence="1">
    <location>
        <begin position="1655"/>
        <end position="1742"/>
    </location>
</feature>
<dbReference type="PANTHER" id="PTHR43212:SF3">
    <property type="entry name" value="QUERCETIN 2,3-DIOXYGENASE"/>
    <property type="match status" value="1"/>
</dbReference>
<evidence type="ECO:0000313" key="2">
    <source>
        <dbReference type="EMBL" id="TKA80864.1"/>
    </source>
</evidence>
<dbReference type="OrthoDB" id="3896424at2759"/>
<feature type="compositionally biased region" description="Low complexity" evidence="1">
    <location>
        <begin position="1192"/>
        <end position="1208"/>
    </location>
</feature>
<feature type="region of interest" description="Disordered" evidence="1">
    <location>
        <begin position="425"/>
        <end position="445"/>
    </location>
</feature>
<organism evidence="2 3">
    <name type="scientific">Friedmanniomyces simplex</name>
    <dbReference type="NCBI Taxonomy" id="329884"/>
    <lineage>
        <taxon>Eukaryota</taxon>
        <taxon>Fungi</taxon>
        <taxon>Dikarya</taxon>
        <taxon>Ascomycota</taxon>
        <taxon>Pezizomycotina</taxon>
        <taxon>Dothideomycetes</taxon>
        <taxon>Dothideomycetidae</taxon>
        <taxon>Mycosphaerellales</taxon>
        <taxon>Teratosphaeriaceae</taxon>
        <taxon>Friedmanniomyces</taxon>
    </lineage>
</organism>
<dbReference type="PANTHER" id="PTHR43212">
    <property type="entry name" value="QUERCETIN 2,3-DIOXYGENASE"/>
    <property type="match status" value="1"/>
</dbReference>
<dbReference type="SUPFAM" id="SSF51182">
    <property type="entry name" value="RmlC-like cupins"/>
    <property type="match status" value="1"/>
</dbReference>
<feature type="region of interest" description="Disordered" evidence="1">
    <location>
        <begin position="843"/>
        <end position="882"/>
    </location>
</feature>
<sequence>MAAQQGSTFIRAHMCGWRKTFAVDLSHNTLDSAGVEAAFHKKFGLDDGTYYYTLLWHFRDEPCHVQRPMWDLSVMAVSAPQVLVGESIRLHPHRRVQPVPVAQGTNVEQTTEDDGGTAPGGELAEPGGATSAPGGETTVPGGVMTDLDGETRAPGGEKMVSGEGSTSAPSDETASPGQVTTAFGGEAAVFSEERAVSDEEVTVSDEETTEPDGHMTALGGGAEAEVEDAASSVGAADQSSDHAASVNTSDTTAGSSSNDRSDSTSQGTAEDPDEASQPSEGSAPADEVIVQLRWSEDTRQQLHLTDLAGSSIRIGLDSSLTDLRAMIRDEIVQILQGTPDATHRFLNAVSTRFRTTVGVNAHSQHAVDLEDESYGGRLSAVSDLFIDPSTAHRSLMATINIHGDNSEAGRASKKRKTSKGAIPSLNLDQLVQNSHDDEKHDERDFVRVGEVSHRTRDNRDDIAEEYPMLAEIDTQQRTVVSLWGTRAWDFDDHCIGGFELWREKLKFGREYQWFDRFLEVRSKSELQKRVFASVKGDPRVPLSPALTFNAFDPGDFDPPLGTGAIDAKRGVVVVVRFVCHLPKGEAEKLMFHSNFQIVADDSDDFESVADEINAELETNGSTKPLFRAGLKERWRLHLWAMPHAPAPRKLFRFEPSDSSSPGLLKRFMSRQALKKAHPKLYMEAHIWPIDDENEQLAQHHGESIGSAWAHQSNTAEDSWLAGSAHTQRGSDRKSAPKKRKIRPRADTAVQDHARERLGSSDTDDNIENAVDQAGGSASTDEDLQMAEAREQSRLLFEDEQLRLAMETSEREGNPSVMCEKCGKESPATMLWCGTHFPRTKRLDEDERDEDVRDEDQRSDPEQTDREQSAGERSADEDGSSWLAQVPESAFTSAGTGIRHSEYNRNKKEDCHFLQIWAKPNIKGLTPTYKTRKFSDELKRDNLIRIMESVDRHSGKDAETEPIPLHSDVSMSASILSPGQKVTHELVAEGARNVYLHVVMTGKKQPKSGGARIKVQGVELGEGDGGFVGGHTLPNLESVHRDLPLFLMTMAAPQGSTFMRAHICGWRKTFAVDLSHNAPDSAGVETAFHKKFGLDDGTYHYTLLWHFRDEPCHVQRPMWDLSVMAPVPEPVPAVQSTTVEQTTEDDGGTAQGGELAEPGGATSAPGGETTVPGGVMTDLDGQTRAPGGEKMASGEGSTSKPSGGTTSPGQVKAASGGEAAVFGEEMAVSDEETVVSDEETTILDGHMTALRGGTEVENEDAASSVDAADQGSDHAASVNTSVTTANSRSHNRSDSTSQGTAEDPDEASQHKEGSAPADEVIVQLRWSEDTRQQLHLTDLAGSSIRIGLDSSLADLRAMIRDEIVQILQGKPDATHRFRNAVSLPYPTAVSVHAHGQHAVDLEDESYGGRLSAVSDLFVDPSTAHRSLMATITLLPDKPEAGQAFKKRKTSKSAIPSLNLDQLVQNSHDGEKHDERDFVRVGEVSHRTRDNRDDIAEEYPMLAEIDRQQRTVVSLWGTRAWDFDDHCLGGFELWREKLKFGREYQWFDGFLLPLNSQIVADDSDDFESVTDEINAELETNGGTKPLFRAEFEDRWQMQLWAMPHAPASRKMFRFEPSGSSSPSLLKRFVSRQALKKPHPKLYMEAHIWPVGNEDEQLAQHHGESKGHAGARHSNPAEDGWLAGSAPTQQGSDRRAATMKRKIRPGASTGDQDHVPERAGSFDTDEDIDNAVDQAGGSASTDEELQMAEAREQSRLLFENEQLRLAMEVSEREGDAGMMMREVLEQMPSDDALVWDAFLADDAVGYDQRSDFEQTDPEQSASERSAGEDGSSWLAHVPESLREEQKQR</sequence>
<dbReference type="Proteomes" id="UP000309340">
    <property type="component" value="Unassembled WGS sequence"/>
</dbReference>
<feature type="compositionally biased region" description="Polar residues" evidence="1">
    <location>
        <begin position="1276"/>
        <end position="1299"/>
    </location>
</feature>
<dbReference type="InterPro" id="IPR003903">
    <property type="entry name" value="UIM_dom"/>
</dbReference>
<proteinExistence type="predicted"/>
<feature type="region of interest" description="Disordered" evidence="1">
    <location>
        <begin position="1252"/>
        <end position="1315"/>
    </location>
</feature>
<comment type="caution">
    <text evidence="2">The sequence shown here is derived from an EMBL/GenBank/DDBJ whole genome shotgun (WGS) entry which is preliminary data.</text>
</comment>
<feature type="compositionally biased region" description="Basic and acidic residues" evidence="1">
    <location>
        <begin position="743"/>
        <end position="758"/>
    </location>
</feature>
<feature type="region of interest" description="Disordered" evidence="1">
    <location>
        <begin position="191"/>
        <end position="284"/>
    </location>
</feature>
<dbReference type="STRING" id="329884.A0A4U0XT66"/>
<gene>
    <name evidence="2" type="ORF">B0A55_02341</name>
</gene>
<feature type="compositionally biased region" description="Low complexity" evidence="1">
    <location>
        <begin position="120"/>
        <end position="130"/>
    </location>
</feature>
<feature type="compositionally biased region" description="Acidic residues" evidence="1">
    <location>
        <begin position="198"/>
        <end position="210"/>
    </location>
</feature>
<feature type="compositionally biased region" description="Basic and acidic residues" evidence="1">
    <location>
        <begin position="434"/>
        <end position="445"/>
    </location>
</feature>
<feature type="region of interest" description="Disordered" evidence="1">
    <location>
        <begin position="97"/>
        <end position="179"/>
    </location>
</feature>
<feature type="compositionally biased region" description="Polar residues" evidence="1">
    <location>
        <begin position="241"/>
        <end position="254"/>
    </location>
</feature>
<feature type="region of interest" description="Disordered" evidence="1">
    <location>
        <begin position="1805"/>
        <end position="1845"/>
    </location>
</feature>
<feature type="compositionally biased region" description="Basic and acidic residues" evidence="1">
    <location>
        <begin position="1655"/>
        <end position="1664"/>
    </location>
</feature>
<dbReference type="InterPro" id="IPR011051">
    <property type="entry name" value="RmlC_Cupin_sf"/>
</dbReference>
<dbReference type="Gene3D" id="2.60.120.10">
    <property type="entry name" value="Jelly Rolls"/>
    <property type="match status" value="2"/>
</dbReference>
<accession>A0A4U0XT66</accession>
<feature type="region of interest" description="Disordered" evidence="1">
    <location>
        <begin position="717"/>
        <end position="784"/>
    </location>
</feature>
<dbReference type="EMBL" id="NAJQ01000062">
    <property type="protein sequence ID" value="TKA80864.1"/>
    <property type="molecule type" value="Genomic_DNA"/>
</dbReference>
<reference evidence="2 3" key="1">
    <citation type="submission" date="2017-03" db="EMBL/GenBank/DDBJ databases">
        <title>Genomes of endolithic fungi from Antarctica.</title>
        <authorList>
            <person name="Coleine C."/>
            <person name="Masonjones S."/>
            <person name="Stajich J.E."/>
        </authorList>
    </citation>
    <scope>NUCLEOTIDE SEQUENCE [LARGE SCALE GENOMIC DNA]</scope>
    <source>
        <strain evidence="2 3">CCFEE 5184</strain>
    </source>
</reference>
<dbReference type="InterPro" id="IPR012093">
    <property type="entry name" value="Pirin"/>
</dbReference>
<feature type="compositionally biased region" description="Polar residues" evidence="1">
    <location>
        <begin position="163"/>
        <end position="179"/>
    </location>
</feature>
<feature type="compositionally biased region" description="Basic and acidic residues" evidence="1">
    <location>
        <begin position="854"/>
        <end position="875"/>
    </location>
</feature>
<dbReference type="SMART" id="SM00726">
    <property type="entry name" value="UIM"/>
    <property type="match status" value="2"/>
</dbReference>